<evidence type="ECO:0000313" key="1">
    <source>
        <dbReference type="EMBL" id="CAG8742062.1"/>
    </source>
</evidence>
<evidence type="ECO:0000313" key="2">
    <source>
        <dbReference type="Proteomes" id="UP000789920"/>
    </source>
</evidence>
<feature type="non-terminal residue" evidence="1">
    <location>
        <position position="1"/>
    </location>
</feature>
<dbReference type="EMBL" id="CAJVQC010029213">
    <property type="protein sequence ID" value="CAG8742062.1"/>
    <property type="molecule type" value="Genomic_DNA"/>
</dbReference>
<keyword evidence="2" id="KW-1185">Reference proteome</keyword>
<reference evidence="1" key="1">
    <citation type="submission" date="2021-06" db="EMBL/GenBank/DDBJ databases">
        <authorList>
            <person name="Kallberg Y."/>
            <person name="Tangrot J."/>
            <person name="Rosling A."/>
        </authorList>
    </citation>
    <scope>NUCLEOTIDE SEQUENCE</scope>
    <source>
        <strain evidence="1">MA461A</strain>
    </source>
</reference>
<dbReference type="Proteomes" id="UP000789920">
    <property type="component" value="Unassembled WGS sequence"/>
</dbReference>
<proteinExistence type="predicted"/>
<comment type="caution">
    <text evidence="1">The sequence shown here is derived from an EMBL/GenBank/DDBJ whole genome shotgun (WGS) entry which is preliminary data.</text>
</comment>
<gene>
    <name evidence="1" type="ORF">RPERSI_LOCUS13252</name>
</gene>
<accession>A0ACA9QEK3</accession>
<sequence>TSSFSNICVEIDKSEQDNYLTDNSLCYAKVLLIVRITSPKLNQKLELALVH</sequence>
<protein>
    <submittedName>
        <fullName evidence="1">29563_t:CDS:1</fullName>
    </submittedName>
</protein>
<organism evidence="1 2">
    <name type="scientific">Racocetra persica</name>
    <dbReference type="NCBI Taxonomy" id="160502"/>
    <lineage>
        <taxon>Eukaryota</taxon>
        <taxon>Fungi</taxon>
        <taxon>Fungi incertae sedis</taxon>
        <taxon>Mucoromycota</taxon>
        <taxon>Glomeromycotina</taxon>
        <taxon>Glomeromycetes</taxon>
        <taxon>Diversisporales</taxon>
        <taxon>Gigasporaceae</taxon>
        <taxon>Racocetra</taxon>
    </lineage>
</organism>
<name>A0ACA9QEK3_9GLOM</name>